<comment type="caution">
    <text evidence="3">The sequence shown here is derived from an EMBL/GenBank/DDBJ whole genome shotgun (WGS) entry which is preliminary data.</text>
</comment>
<feature type="compositionally biased region" description="Polar residues" evidence="1">
    <location>
        <begin position="1"/>
        <end position="19"/>
    </location>
</feature>
<keyword evidence="2" id="KW-1133">Transmembrane helix</keyword>
<protein>
    <submittedName>
        <fullName evidence="3">Uncharacterized protein</fullName>
    </submittedName>
</protein>
<accession>A0AAD7HNY2</accession>
<evidence type="ECO:0000313" key="4">
    <source>
        <dbReference type="Proteomes" id="UP001215280"/>
    </source>
</evidence>
<proteinExistence type="predicted"/>
<dbReference type="EMBL" id="JARJLG010000234">
    <property type="protein sequence ID" value="KAJ7724814.1"/>
    <property type="molecule type" value="Genomic_DNA"/>
</dbReference>
<sequence length="116" mass="13086">MMHTHPQPTIRSSRTTNPSAIHAPSLPASCLLGPPPRVYSQPHSHPLRAPLYFWPRILVCVITPPTIALRPAIIFLILLSPMYTYVSRSLSILLYSIIYSVFILSIPGVRPIYHYL</sequence>
<name>A0AAD7HNY2_9AGAR</name>
<evidence type="ECO:0000313" key="3">
    <source>
        <dbReference type="EMBL" id="KAJ7724814.1"/>
    </source>
</evidence>
<keyword evidence="2" id="KW-0812">Transmembrane</keyword>
<feature type="region of interest" description="Disordered" evidence="1">
    <location>
        <begin position="1"/>
        <end position="25"/>
    </location>
</feature>
<keyword evidence="2" id="KW-0472">Membrane</keyword>
<organism evidence="3 4">
    <name type="scientific">Mycena maculata</name>
    <dbReference type="NCBI Taxonomy" id="230809"/>
    <lineage>
        <taxon>Eukaryota</taxon>
        <taxon>Fungi</taxon>
        <taxon>Dikarya</taxon>
        <taxon>Basidiomycota</taxon>
        <taxon>Agaricomycotina</taxon>
        <taxon>Agaricomycetes</taxon>
        <taxon>Agaricomycetidae</taxon>
        <taxon>Agaricales</taxon>
        <taxon>Marasmiineae</taxon>
        <taxon>Mycenaceae</taxon>
        <taxon>Mycena</taxon>
    </lineage>
</organism>
<evidence type="ECO:0000256" key="2">
    <source>
        <dbReference type="SAM" id="Phobius"/>
    </source>
</evidence>
<gene>
    <name evidence="3" type="ORF">DFH07DRAFT_854527</name>
</gene>
<dbReference type="Proteomes" id="UP001215280">
    <property type="component" value="Unassembled WGS sequence"/>
</dbReference>
<feature type="transmembrane region" description="Helical" evidence="2">
    <location>
        <begin position="92"/>
        <end position="113"/>
    </location>
</feature>
<dbReference type="AlphaFoldDB" id="A0AAD7HNY2"/>
<feature type="transmembrane region" description="Helical" evidence="2">
    <location>
        <begin position="53"/>
        <end position="80"/>
    </location>
</feature>
<reference evidence="3" key="1">
    <citation type="submission" date="2023-03" db="EMBL/GenBank/DDBJ databases">
        <title>Massive genome expansion in bonnet fungi (Mycena s.s.) driven by repeated elements and novel gene families across ecological guilds.</title>
        <authorList>
            <consortium name="Lawrence Berkeley National Laboratory"/>
            <person name="Harder C.B."/>
            <person name="Miyauchi S."/>
            <person name="Viragh M."/>
            <person name="Kuo A."/>
            <person name="Thoen E."/>
            <person name="Andreopoulos B."/>
            <person name="Lu D."/>
            <person name="Skrede I."/>
            <person name="Drula E."/>
            <person name="Henrissat B."/>
            <person name="Morin E."/>
            <person name="Kohler A."/>
            <person name="Barry K."/>
            <person name="LaButti K."/>
            <person name="Morin E."/>
            <person name="Salamov A."/>
            <person name="Lipzen A."/>
            <person name="Mereny Z."/>
            <person name="Hegedus B."/>
            <person name="Baldrian P."/>
            <person name="Stursova M."/>
            <person name="Weitz H."/>
            <person name="Taylor A."/>
            <person name="Grigoriev I.V."/>
            <person name="Nagy L.G."/>
            <person name="Martin F."/>
            <person name="Kauserud H."/>
        </authorList>
    </citation>
    <scope>NUCLEOTIDE SEQUENCE</scope>
    <source>
        <strain evidence="3">CBHHK188m</strain>
    </source>
</reference>
<evidence type="ECO:0000256" key="1">
    <source>
        <dbReference type="SAM" id="MobiDB-lite"/>
    </source>
</evidence>
<keyword evidence="4" id="KW-1185">Reference proteome</keyword>